<dbReference type="PROSITE" id="PS50102">
    <property type="entry name" value="RRM"/>
    <property type="match status" value="2"/>
</dbReference>
<dbReference type="InterPro" id="IPR012677">
    <property type="entry name" value="Nucleotide-bd_a/b_plait_sf"/>
</dbReference>
<dbReference type="Pfam" id="PF00076">
    <property type="entry name" value="RRM_1"/>
    <property type="match status" value="2"/>
</dbReference>
<protein>
    <submittedName>
        <fullName evidence="1">Uncharacterized protein</fullName>
    </submittedName>
</protein>
<dbReference type="GO" id="GO:0003729">
    <property type="term" value="F:mRNA binding"/>
    <property type="evidence" value="ECO:0007669"/>
    <property type="project" value="TreeGrafter"/>
</dbReference>
<dbReference type="AlphaFoldDB" id="A0A383VF10"/>
<accession>A0A383VF10</accession>
<dbReference type="Gene3D" id="3.30.70.330">
    <property type="match status" value="2"/>
</dbReference>
<keyword evidence="2" id="KW-1185">Reference proteome</keyword>
<organism evidence="1 2">
    <name type="scientific">Tetradesmus obliquus</name>
    <name type="common">Green alga</name>
    <name type="synonym">Acutodesmus obliquus</name>
    <dbReference type="NCBI Taxonomy" id="3088"/>
    <lineage>
        <taxon>Eukaryota</taxon>
        <taxon>Viridiplantae</taxon>
        <taxon>Chlorophyta</taxon>
        <taxon>core chlorophytes</taxon>
        <taxon>Chlorophyceae</taxon>
        <taxon>CS clade</taxon>
        <taxon>Sphaeropleales</taxon>
        <taxon>Scenedesmaceae</taxon>
        <taxon>Tetradesmus</taxon>
    </lineage>
</organism>
<dbReference type="PANTHER" id="PTHR48032:SF6">
    <property type="entry name" value="RNA-BINDING (RRM_RBD_RNP MOTIFS) FAMILY PROTEIN"/>
    <property type="match status" value="1"/>
</dbReference>
<evidence type="ECO:0000313" key="1">
    <source>
        <dbReference type="EMBL" id="SZX63771.1"/>
    </source>
</evidence>
<dbReference type="SMART" id="SM00360">
    <property type="entry name" value="RRM"/>
    <property type="match status" value="2"/>
</dbReference>
<dbReference type="InterPro" id="IPR000504">
    <property type="entry name" value="RRM_dom"/>
</dbReference>
<dbReference type="Proteomes" id="UP000256970">
    <property type="component" value="Unassembled WGS sequence"/>
</dbReference>
<dbReference type="EMBL" id="FNXT01000342">
    <property type="protein sequence ID" value="SZX63771.1"/>
    <property type="molecule type" value="Genomic_DNA"/>
</dbReference>
<dbReference type="InterPro" id="IPR035979">
    <property type="entry name" value="RBD_domain_sf"/>
</dbReference>
<reference evidence="1 2" key="1">
    <citation type="submission" date="2016-10" db="EMBL/GenBank/DDBJ databases">
        <authorList>
            <person name="Cai Z."/>
        </authorList>
    </citation>
    <scope>NUCLEOTIDE SEQUENCE [LARGE SCALE GENOMIC DNA]</scope>
</reference>
<dbReference type="STRING" id="3088.A0A383VF10"/>
<dbReference type="GO" id="GO:0006417">
    <property type="term" value="P:regulation of translation"/>
    <property type="evidence" value="ECO:0007669"/>
    <property type="project" value="TreeGrafter"/>
</dbReference>
<name>A0A383VF10_TETOB</name>
<sequence>MSGENKQSNKVFIGGLSWETSDAKLRSYFENFGSVLEAFVSYDRNTGRPRGFGFVVFESSEVADKVVASKHTIDRREVEAKKAVPKEDNPTPSQPADAAQKTRKIFVGGLAPSVDEQVLRQYFEQFGQVDDAVVMYDHDNKRPRGFGFITFAEEDSVDNVFSHGAMQNIHDKQIEIKPAVPRDQMPPAARRAPPFFPGRGAGMPVAAAFPPGRAPPYGFRQPGLPAAAYARGYGQGAGPSPRAPIVGGYGSNSPQDRGPYSGGLPVQYSQQMPGGNRYSPAPGGAAAGGRFPGMQQQFGMYGGLGFGAEQAGLVQPGSSPVGGMYNLNSLQQQLQQQQQQLGQQGQLNGYPGQLDMSMGGKLGLAAAAAAGRPDLQPGAAAAAAAAAAAMAKAGYGGGLGAGVGGFPNFSQPGPQQFAHQPDTAGYQSADQVAAAAGYGADPVAHLPGTSPLGTPPEFASFGAGSAAGWPAS</sequence>
<dbReference type="SUPFAM" id="SSF54928">
    <property type="entry name" value="RNA-binding domain, RBD"/>
    <property type="match status" value="2"/>
</dbReference>
<dbReference type="PANTHER" id="PTHR48032">
    <property type="entry name" value="RNA-BINDING PROTEIN MUSASHI HOMOLOG RBP6"/>
    <property type="match status" value="1"/>
</dbReference>
<evidence type="ECO:0000313" key="2">
    <source>
        <dbReference type="Proteomes" id="UP000256970"/>
    </source>
</evidence>
<gene>
    <name evidence="1" type="ORF">BQ4739_LOCUS4317</name>
</gene>
<proteinExistence type="predicted"/>